<gene>
    <name evidence="1" type="ORF">MOMA_04690</name>
</gene>
<evidence type="ECO:0000313" key="1">
    <source>
        <dbReference type="EMBL" id="ELA09674.1"/>
    </source>
</evidence>
<reference evidence="1 2" key="1">
    <citation type="journal article" date="2013" name="Genome Announc.">
        <title>Genome Sequence of Moraxella macacae 0408225, a Novel Bacterial Species Isolated from a Cynomolgus Macaque with Epistaxis.</title>
        <authorList>
            <person name="Ladner J.T."/>
            <person name="Whitehouse C.A."/>
            <person name="Koroleva G.I."/>
            <person name="Palacios G.F."/>
        </authorList>
    </citation>
    <scope>NUCLEOTIDE SEQUENCE [LARGE SCALE GENOMIC DNA]</scope>
    <source>
        <strain evidence="1 2">0408225</strain>
    </source>
</reference>
<evidence type="ECO:0000313" key="2">
    <source>
        <dbReference type="Proteomes" id="UP000023795"/>
    </source>
</evidence>
<dbReference type="EMBL" id="ANIN01000001">
    <property type="protein sequence ID" value="ELA09674.1"/>
    <property type="molecule type" value="Genomic_DNA"/>
</dbReference>
<dbReference type="OrthoDB" id="6656522at2"/>
<organism evidence="1 2">
    <name type="scientific">Moraxella macacae 0408225</name>
    <dbReference type="NCBI Taxonomy" id="1230338"/>
    <lineage>
        <taxon>Bacteria</taxon>
        <taxon>Pseudomonadati</taxon>
        <taxon>Pseudomonadota</taxon>
        <taxon>Gammaproteobacteria</taxon>
        <taxon>Moraxellales</taxon>
        <taxon>Moraxellaceae</taxon>
        <taxon>Moraxella</taxon>
    </lineage>
</organism>
<comment type="caution">
    <text evidence="1">The sequence shown here is derived from an EMBL/GenBank/DDBJ whole genome shotgun (WGS) entry which is preliminary data.</text>
</comment>
<dbReference type="STRING" id="1230338.MOMA_04690"/>
<proteinExistence type="predicted"/>
<accession>L2F9D4</accession>
<protein>
    <submittedName>
        <fullName evidence="1">Uncharacterized protein</fullName>
    </submittedName>
</protein>
<dbReference type="Proteomes" id="UP000023795">
    <property type="component" value="Unassembled WGS sequence"/>
</dbReference>
<keyword evidence="2" id="KW-1185">Reference proteome</keyword>
<dbReference type="eggNOG" id="ENOG50340V0">
    <property type="taxonomic scope" value="Bacteria"/>
</dbReference>
<sequence>MVKLLLIFLVVCLLSLWFVKKIIGFCWQKMHDIVGIEVGKSRHSLPVQIDHTPNSIGKLFKISKRSNQQDCANQQAILTNPTQNNRDNLLKTKHGKMSPMPLFQGLSIEQIDRMPTEAVVVLDRIHHKLQRYLNWQQTLLQDRLQSSPPNTLPLTENRFVLDKLINQTIPETLNQYDQLARFNPHQLSKKIHANMTANDMLLEVLLSVDKQADELLNELNQQVSDQLATTYHYVKSRTK</sequence>
<dbReference type="AlphaFoldDB" id="L2F9D4"/>
<dbReference type="PATRIC" id="fig|1230338.3.peg.1017"/>
<name>L2F9D4_9GAMM</name>